<organism evidence="5">
    <name type="scientific">uncultured Gemmatimonadota bacterium</name>
    <dbReference type="NCBI Taxonomy" id="203437"/>
    <lineage>
        <taxon>Bacteria</taxon>
        <taxon>Pseudomonadati</taxon>
        <taxon>Gemmatimonadota</taxon>
        <taxon>environmental samples</taxon>
    </lineage>
</organism>
<dbReference type="InterPro" id="IPR011659">
    <property type="entry name" value="WD40"/>
</dbReference>
<dbReference type="GO" id="GO:0008242">
    <property type="term" value="F:omega peptidase activity"/>
    <property type="evidence" value="ECO:0007669"/>
    <property type="project" value="UniProtKB-EC"/>
</dbReference>
<dbReference type="PANTHER" id="PTHR42776">
    <property type="entry name" value="SERINE PEPTIDASE S9 FAMILY MEMBER"/>
    <property type="match status" value="1"/>
</dbReference>
<evidence type="ECO:0000259" key="4">
    <source>
        <dbReference type="Pfam" id="PF00326"/>
    </source>
</evidence>
<dbReference type="EC" id="3.4.19.1" evidence="5"/>
<evidence type="ECO:0000256" key="2">
    <source>
        <dbReference type="ARBA" id="ARBA00022825"/>
    </source>
</evidence>
<dbReference type="GO" id="GO:0006508">
    <property type="term" value="P:proteolysis"/>
    <property type="evidence" value="ECO:0007669"/>
    <property type="project" value="InterPro"/>
</dbReference>
<dbReference type="InterPro" id="IPR011042">
    <property type="entry name" value="6-blade_b-propeller_TolB-like"/>
</dbReference>
<name>A0A6J4K718_9BACT</name>
<dbReference type="Gene3D" id="3.40.50.1820">
    <property type="entry name" value="alpha/beta hydrolase"/>
    <property type="match status" value="1"/>
</dbReference>
<evidence type="ECO:0000256" key="3">
    <source>
        <dbReference type="SAM" id="SignalP"/>
    </source>
</evidence>
<dbReference type="SUPFAM" id="SSF82171">
    <property type="entry name" value="DPP6 N-terminal domain-like"/>
    <property type="match status" value="1"/>
</dbReference>
<proteinExistence type="predicted"/>
<dbReference type="SUPFAM" id="SSF53474">
    <property type="entry name" value="alpha/beta-Hydrolases"/>
    <property type="match status" value="1"/>
</dbReference>
<dbReference type="GO" id="GO:0004252">
    <property type="term" value="F:serine-type endopeptidase activity"/>
    <property type="evidence" value="ECO:0007669"/>
    <property type="project" value="TreeGrafter"/>
</dbReference>
<dbReference type="AlphaFoldDB" id="A0A6J4K718"/>
<keyword evidence="3" id="KW-0732">Signal</keyword>
<keyword evidence="2" id="KW-0720">Serine protease</keyword>
<dbReference type="EMBL" id="CADCTW010000015">
    <property type="protein sequence ID" value="CAA9298061.1"/>
    <property type="molecule type" value="Genomic_DNA"/>
</dbReference>
<accession>A0A6J4K718</accession>
<dbReference type="InterPro" id="IPR001375">
    <property type="entry name" value="Peptidase_S9_cat"/>
</dbReference>
<dbReference type="Pfam" id="PF07676">
    <property type="entry name" value="PD40"/>
    <property type="match status" value="3"/>
</dbReference>
<evidence type="ECO:0000256" key="1">
    <source>
        <dbReference type="ARBA" id="ARBA00022801"/>
    </source>
</evidence>
<feature type="chain" id="PRO_5027108531" evidence="3">
    <location>
        <begin position="23"/>
        <end position="709"/>
    </location>
</feature>
<sequence length="709" mass="78221">MQRFLCALAAAALATAPAGGQARRPLVPLDLYHMRTASDVALAPDGASVVYVVTQADSATNKYRRDLWIARTDGTGTPRRLTWTASAGTGSPVFSPDGRRLAFVSAREGGRPQVWVLPLTEGGEAWPLTDLRTGAAGPVWSPRGDRIAFTSALTPMELDSTRRDTAAARVDAGAIRRIDQDRRAALAAIRAKLRDDARDNDPRLVTRLNFMGETSIEEERWRQLYVVDVRPDARPVRLTSGGWASTEPAWSPDGASLIFSSAQPRGQYHPDMEDESDLVVIPAGGGTPRPIVEAGYEEGTPRYSPDGQYIVYTRQHVATRFRTAVNNELAVMRADGSGRRSITGPMDRSVGAYSFGPGGWLYFTVQSEGAVPLYRTRLDRVAPQRVASGPRGVLSFDVEGRTVAWSQTSPQRPSDVYAAALDGRGERRLTTLNDSLLARVYVADYEEMWYPSFDGRRTQGWFLRPIGYTPGSRPPLAVEIHGGPHSMWGPGEASMWLEYQSLAGAGYTVFFSNPRGSGGYGEQGLQSIHRNWGTPPARDILIGADSVIARGLADPAKQAVTGGSYAGYMTAWMIAKEAPQRFRAAVAQRGVYDLSIWWGASNTWRLFEGEFGGRPWEQADIAREQSPLTYVANVRTPLLMLHGEQDYRTTIAGAEAFYRALKVLDRPVEFVRYPREGHELTRSGEPAHRVDHMLRIVEWFERHVRPDAR</sequence>
<feature type="domain" description="Peptidase S9 prolyl oligopeptidase catalytic" evidence="4">
    <location>
        <begin position="497"/>
        <end position="704"/>
    </location>
</feature>
<evidence type="ECO:0000313" key="5">
    <source>
        <dbReference type="EMBL" id="CAA9298061.1"/>
    </source>
</evidence>
<keyword evidence="2" id="KW-0645">Protease</keyword>
<gene>
    <name evidence="5" type="ORF">AVDCRST_MAG68-175</name>
</gene>
<keyword evidence="1 5" id="KW-0378">Hydrolase</keyword>
<protein>
    <submittedName>
        <fullName evidence="5">Acylamino-acid-releasing enzyme</fullName>
        <ecNumber evidence="5">3.4.19.1</ecNumber>
    </submittedName>
</protein>
<dbReference type="PANTHER" id="PTHR42776:SF27">
    <property type="entry name" value="DIPEPTIDYL PEPTIDASE FAMILY MEMBER 6"/>
    <property type="match status" value="1"/>
</dbReference>
<dbReference type="InterPro" id="IPR029058">
    <property type="entry name" value="AB_hydrolase_fold"/>
</dbReference>
<reference evidence="5" key="1">
    <citation type="submission" date="2020-02" db="EMBL/GenBank/DDBJ databases">
        <authorList>
            <person name="Meier V. D."/>
        </authorList>
    </citation>
    <scope>NUCLEOTIDE SEQUENCE</scope>
    <source>
        <strain evidence="5">AVDCRST_MAG68</strain>
    </source>
</reference>
<dbReference type="Gene3D" id="2.120.10.30">
    <property type="entry name" value="TolB, C-terminal domain"/>
    <property type="match status" value="2"/>
</dbReference>
<feature type="signal peptide" evidence="3">
    <location>
        <begin position="1"/>
        <end position="22"/>
    </location>
</feature>
<dbReference type="Pfam" id="PF00326">
    <property type="entry name" value="Peptidase_S9"/>
    <property type="match status" value="1"/>
</dbReference>